<evidence type="ECO:0000256" key="4">
    <source>
        <dbReference type="ARBA" id="ARBA00023004"/>
    </source>
</evidence>
<dbReference type="InterPro" id="IPR004017">
    <property type="entry name" value="Cys_rich_dom"/>
</dbReference>
<evidence type="ECO:0000256" key="2">
    <source>
        <dbReference type="ARBA" id="ARBA00022723"/>
    </source>
</evidence>
<sequence length="1301" mass="144276">MTASIPASAVSSLHPVQAPSREIPYNYTSFSDKEIVLRILGERAYQLLQQLSNERETGISSHMLLEMLGDMWVVARNPYIQDDLLENPKRQRSLLDTLRGRLESIEERAKNNPLTLELLEIAGKSLKEFADSFSIHTDLRARARKRLGKITRKDNIQFDGLARVSHVTDATDWRVELPFVVLTPDTEEEMAALVQCCIRLGLTVIPRGGGTGYTGGGVPLDALSAVINTEKLESISEIDYRAELPGGVVAKNDLPGIPVVRSGAGVVTQRISELAQKNGLVFAVDPTSQSASTIGGNIAMNAGGKKAVLWGTTLDNLLSWRMVTPDSEWIEVTRINHNLGKIHDQEQVQFSVQRFAHDGVTPKGDANILEFEGRYFRKEGLGKDVTNKFLGGLPGIQKEGCDGLITSGEFILHRMPAQIRTVCMEFYGTDLHEAVPAIVEAKSYIDNLDDVLLSGLEHLDERYVKAVKYTPKGARGTAPKMVLIADLVGENEASVAGAAAEMVRLANARNGEGYVAVSPEARRQFWADRSRTAAIAAHTNAFKINEDVVIPLHNLAPYTEGIESINVRESMRNKLKMVNTVLEYLQGDFPELRNVADYEDSDERRSILGAKTAHAVTYLSEVKQRWEQLLANFDAPATEHQVLFDDKVKSVQREGDRVIDLLLRRDLRISYRGDVEKPLKEMFVGLELKPLRDRLDKIHEKLRPGRLFIALHMHAGDGNIHTNIPVNSNDYEMLHDAEQAVDQIMVLARSLDGVISGEHGIGLTKYQYLDEREVNEFIEYKNEVDPDGNFNRGKLMPGSGLENAYTPSLRLVEREALLLENNDLGALNASIKDCLRCGKCKPVCTTHIPRANLLYSPRNKILATGLMIEAFLYEEQTRRGISLRHFDEMNDVADHCTVCHKCLNPCPVNIDFGDVSVQMRSILRDQGKKKASPVTWASMAFLNIKDPAQIKLMRAGMIQFGFAAQRLGYKAAKRFGLLGKKDAIPAATVGKPAIKEQVIQFVKKPLPIGIPTKTTRAMLGLEDEQVVPVLRDSSKPKGDAVFYFPGCGSERLFSQVGLATLAMLYETGATTVLPPGYLCCGYPQTSSGDLKKGGEISTENRVLFHRIAGALKYLDIKTVIVSCGTCMDQLLKYEFDRIFPGCRLLDIHEYLLEKDVRLGEVEGVQYMYHEPCHTPMKTYSSMDVVSELTGKDVVLSDRCCGEAGTFAVSRPDIATQLRFRKEESLRAGITELTGSDTAKQGNVKLLTSCPACQQGLSRYSDDTGLDTDYIVVEMANHLLGDEWQKTFVEKATHGGIEKVLL</sequence>
<dbReference type="GO" id="GO:0051536">
    <property type="term" value="F:iron-sulfur cluster binding"/>
    <property type="evidence" value="ECO:0007669"/>
    <property type="project" value="UniProtKB-KW"/>
</dbReference>
<dbReference type="Pfam" id="PF13183">
    <property type="entry name" value="Fer4_8"/>
    <property type="match status" value="1"/>
</dbReference>
<dbReference type="PANTHER" id="PTHR42934">
    <property type="entry name" value="GLYCOLATE OXIDASE SUBUNIT GLCD"/>
    <property type="match status" value="1"/>
</dbReference>
<dbReference type="InterPro" id="IPR016164">
    <property type="entry name" value="FAD-linked_Oxase-like_C"/>
</dbReference>
<dbReference type="Gene3D" id="3.30.465.10">
    <property type="match status" value="1"/>
</dbReference>
<dbReference type="InterPro" id="IPR017896">
    <property type="entry name" value="4Fe4S_Fe-S-bd"/>
</dbReference>
<dbReference type="InterPro" id="IPR009051">
    <property type="entry name" value="Helical_ferredxn"/>
</dbReference>
<dbReference type="EMBL" id="CACVAT010000234">
    <property type="protein sequence ID" value="CAA6814774.1"/>
    <property type="molecule type" value="Genomic_DNA"/>
</dbReference>
<dbReference type="PROSITE" id="PS51387">
    <property type="entry name" value="FAD_PCMH"/>
    <property type="match status" value="1"/>
</dbReference>
<dbReference type="Gene3D" id="3.30.70.2740">
    <property type="match status" value="1"/>
</dbReference>
<dbReference type="InterPro" id="IPR036318">
    <property type="entry name" value="FAD-bd_PCMH-like_sf"/>
</dbReference>
<evidence type="ECO:0000256" key="5">
    <source>
        <dbReference type="ARBA" id="ARBA00023014"/>
    </source>
</evidence>
<feature type="domain" description="FAD-binding PCMH-type" evidence="6">
    <location>
        <begin position="174"/>
        <end position="415"/>
    </location>
</feature>
<keyword evidence="5" id="KW-0411">Iron-sulfur</keyword>
<keyword evidence="2" id="KW-0479">Metal-binding</keyword>
<accession>A0A6S6T755</accession>
<dbReference type="PROSITE" id="PS00198">
    <property type="entry name" value="4FE4S_FER_1"/>
    <property type="match status" value="1"/>
</dbReference>
<keyword evidence="4" id="KW-0408">Iron</keyword>
<dbReference type="SUPFAM" id="SSF46548">
    <property type="entry name" value="alpha-helical ferredoxin"/>
    <property type="match status" value="1"/>
</dbReference>
<evidence type="ECO:0000313" key="7">
    <source>
        <dbReference type="EMBL" id="CAA6814774.1"/>
    </source>
</evidence>
<name>A0A6S6T755_9GAMM</name>
<dbReference type="GO" id="GO:0016491">
    <property type="term" value="F:oxidoreductase activity"/>
    <property type="evidence" value="ECO:0007669"/>
    <property type="project" value="UniProtKB-ARBA"/>
</dbReference>
<organism evidence="7">
    <name type="scientific">uncultured Thiotrichaceae bacterium</name>
    <dbReference type="NCBI Taxonomy" id="298394"/>
    <lineage>
        <taxon>Bacteria</taxon>
        <taxon>Pseudomonadati</taxon>
        <taxon>Pseudomonadota</taxon>
        <taxon>Gammaproteobacteria</taxon>
        <taxon>Thiotrichales</taxon>
        <taxon>Thiotrichaceae</taxon>
        <taxon>environmental samples</taxon>
    </lineage>
</organism>
<dbReference type="SUPFAM" id="SSF56176">
    <property type="entry name" value="FAD-binding/transporter-associated domain-like"/>
    <property type="match status" value="1"/>
</dbReference>
<proteinExistence type="predicted"/>
<dbReference type="Pfam" id="PF02913">
    <property type="entry name" value="FAD-oxidase_C"/>
    <property type="match status" value="2"/>
</dbReference>
<dbReference type="SUPFAM" id="SSF55103">
    <property type="entry name" value="FAD-linked oxidases, C-terminal domain"/>
    <property type="match status" value="1"/>
</dbReference>
<dbReference type="InterPro" id="IPR016166">
    <property type="entry name" value="FAD-bd_PCMH"/>
</dbReference>
<evidence type="ECO:0000256" key="3">
    <source>
        <dbReference type="ARBA" id="ARBA00022827"/>
    </source>
</evidence>
<keyword evidence="1" id="KW-0285">Flavoprotein</keyword>
<dbReference type="InterPro" id="IPR021817">
    <property type="entry name" value="DUF3400"/>
</dbReference>
<dbReference type="Pfam" id="PF12447">
    <property type="entry name" value="DUF3683"/>
    <property type="match status" value="1"/>
</dbReference>
<dbReference type="InterPro" id="IPR022153">
    <property type="entry name" value="DUF3683"/>
</dbReference>
<reference evidence="7" key="1">
    <citation type="submission" date="2020-01" db="EMBL/GenBank/DDBJ databases">
        <authorList>
            <person name="Meier V. D."/>
            <person name="Meier V D."/>
        </authorList>
    </citation>
    <scope>NUCLEOTIDE SEQUENCE</scope>
    <source>
        <strain evidence="7">HLG_WM_MAG_09</strain>
    </source>
</reference>
<evidence type="ECO:0000259" key="6">
    <source>
        <dbReference type="PROSITE" id="PS51387"/>
    </source>
</evidence>
<dbReference type="Pfam" id="PF11880">
    <property type="entry name" value="DUF3400"/>
    <property type="match status" value="1"/>
</dbReference>
<dbReference type="Gene3D" id="1.10.1060.10">
    <property type="entry name" value="Alpha-helical ferredoxin"/>
    <property type="match status" value="1"/>
</dbReference>
<dbReference type="GO" id="GO:0046872">
    <property type="term" value="F:metal ion binding"/>
    <property type="evidence" value="ECO:0007669"/>
    <property type="project" value="UniProtKB-KW"/>
</dbReference>
<dbReference type="PANTHER" id="PTHR42934:SF2">
    <property type="entry name" value="GLYCOLATE OXIDASE SUBUNIT GLCD"/>
    <property type="match status" value="1"/>
</dbReference>
<protein>
    <submittedName>
        <fullName evidence="7">FAD/FMN-containing dehydrogenases</fullName>
    </submittedName>
</protein>
<dbReference type="InterPro" id="IPR017900">
    <property type="entry name" value="4Fe4S_Fe_S_CS"/>
</dbReference>
<dbReference type="Pfam" id="PF02754">
    <property type="entry name" value="CCG"/>
    <property type="match status" value="2"/>
</dbReference>
<evidence type="ECO:0000256" key="1">
    <source>
        <dbReference type="ARBA" id="ARBA00022630"/>
    </source>
</evidence>
<dbReference type="InterPro" id="IPR006094">
    <property type="entry name" value="Oxid_FAD_bind_N"/>
</dbReference>
<dbReference type="GO" id="GO:0071949">
    <property type="term" value="F:FAD binding"/>
    <property type="evidence" value="ECO:0007669"/>
    <property type="project" value="InterPro"/>
</dbReference>
<dbReference type="InterPro" id="IPR004113">
    <property type="entry name" value="FAD-bd_oxidored_4_C"/>
</dbReference>
<dbReference type="InterPro" id="IPR051914">
    <property type="entry name" value="FAD-linked_OxidoTrans_Type4"/>
</dbReference>
<dbReference type="Pfam" id="PF01565">
    <property type="entry name" value="FAD_binding_4"/>
    <property type="match status" value="1"/>
</dbReference>
<dbReference type="InterPro" id="IPR016169">
    <property type="entry name" value="FAD-bd_PCMH_sub2"/>
</dbReference>
<gene>
    <name evidence="7" type="ORF">HELGO_WM13721</name>
</gene>
<keyword evidence="3" id="KW-0274">FAD</keyword>